<protein>
    <recommendedName>
        <fullName evidence="1">DUF6883 domain-containing protein</fullName>
    </recommendedName>
</protein>
<dbReference type="RefSeq" id="WP_172748859.1">
    <property type="nucleotide sequence ID" value="NZ_KN174164.1"/>
</dbReference>
<evidence type="ECO:0000313" key="3">
    <source>
        <dbReference type="Proteomes" id="UP000029585"/>
    </source>
</evidence>
<dbReference type="eggNOG" id="ENOG50327RZ">
    <property type="taxonomic scope" value="Bacteria"/>
</dbReference>
<gene>
    <name evidence="2" type="ORF">HMPREF9460_02894</name>
</gene>
<reference evidence="2 3" key="1">
    <citation type="submission" date="2011-08" db="EMBL/GenBank/DDBJ databases">
        <title>The Genome Sequence of Clostridium orbiscindens 1_3_50AFAA.</title>
        <authorList>
            <consortium name="The Broad Institute Genome Sequencing Platform"/>
            <person name="Earl A."/>
            <person name="Ward D."/>
            <person name="Feldgarden M."/>
            <person name="Gevers D."/>
            <person name="Daigneault M."/>
            <person name="Strauss J."/>
            <person name="Allen-Vercoe E."/>
            <person name="Young S.K."/>
            <person name="Zeng Q."/>
            <person name="Gargeya S."/>
            <person name="Fitzgerald M."/>
            <person name="Haas B."/>
            <person name="Abouelleil A."/>
            <person name="Alvarado L."/>
            <person name="Arachchi H.M."/>
            <person name="Berlin A."/>
            <person name="Brown A."/>
            <person name="Chapman S.B."/>
            <person name="Chen Z."/>
            <person name="Dunbar C."/>
            <person name="Freedman E."/>
            <person name="Gearin G."/>
            <person name="Gellesch M."/>
            <person name="Goldberg J."/>
            <person name="Griggs A."/>
            <person name="Gujja S."/>
            <person name="Heiman D."/>
            <person name="Howarth C."/>
            <person name="Larson L."/>
            <person name="Lui A."/>
            <person name="MacDonald P.J.P."/>
            <person name="Montmayeur A."/>
            <person name="Murphy C."/>
            <person name="Neiman D."/>
            <person name="Pearson M."/>
            <person name="Priest M."/>
            <person name="Roberts A."/>
            <person name="Saif S."/>
            <person name="Shea T."/>
            <person name="Shenoy N."/>
            <person name="Sisk P."/>
            <person name="Stolte C."/>
            <person name="Sykes S."/>
            <person name="Wortman J."/>
            <person name="Nusbaum C."/>
            <person name="Birren B."/>
        </authorList>
    </citation>
    <scope>NUCLEOTIDE SEQUENCE [LARGE SCALE GENOMIC DNA]</scope>
    <source>
        <strain evidence="2 3">1_3_50AFAA</strain>
    </source>
</reference>
<evidence type="ECO:0000313" key="2">
    <source>
        <dbReference type="EMBL" id="KGF54390.1"/>
    </source>
</evidence>
<accession>A0A096B5T0</accession>
<feature type="domain" description="DUF6883" evidence="1">
    <location>
        <begin position="81"/>
        <end position="174"/>
    </location>
</feature>
<dbReference type="AlphaFoldDB" id="A0A096B5T0"/>
<sequence>MIYYKRYTGKLLPQKTAEQPSWVQWTHHSEDKTHCEECLMLDGCWFQEENAPSCPHHPYCHCTLDPIPYAVVLMNTTSYSDYSKFDPYLFDPENTDRHGKNRAFESWGYSVSDSTWLKNQSEKQTLEKYLSGDYTLGKLDRRGQRIDIRVTIPRKGKSGSVSFITGWMLMPNGKLKLNTPYGVK</sequence>
<dbReference type="EMBL" id="ADLO01000089">
    <property type="protein sequence ID" value="KGF54390.1"/>
    <property type="molecule type" value="Genomic_DNA"/>
</dbReference>
<dbReference type="HOGENOM" id="CLU_1487233_0_0_9"/>
<dbReference type="InterPro" id="IPR049250">
    <property type="entry name" value="DUF6883"/>
</dbReference>
<comment type="caution">
    <text evidence="2">The sequence shown here is derived from an EMBL/GenBank/DDBJ whole genome shotgun (WGS) entry which is preliminary data.</text>
</comment>
<dbReference type="Proteomes" id="UP000029585">
    <property type="component" value="Unassembled WGS sequence"/>
</dbReference>
<organism evidence="2 3">
    <name type="scientific">Flavonifractor plautii 1_3_50AFAA</name>
    <dbReference type="NCBI Taxonomy" id="742738"/>
    <lineage>
        <taxon>Bacteria</taxon>
        <taxon>Bacillati</taxon>
        <taxon>Bacillota</taxon>
        <taxon>Clostridia</taxon>
        <taxon>Eubacteriales</taxon>
        <taxon>Oscillospiraceae</taxon>
        <taxon>Flavonifractor</taxon>
    </lineage>
</organism>
<dbReference type="Pfam" id="PF21814">
    <property type="entry name" value="DUF6883"/>
    <property type="match status" value="1"/>
</dbReference>
<name>A0A096B5T0_FLAPL</name>
<evidence type="ECO:0000259" key="1">
    <source>
        <dbReference type="Pfam" id="PF21814"/>
    </source>
</evidence>
<keyword evidence="3" id="KW-1185">Reference proteome</keyword>
<proteinExistence type="predicted"/>